<reference evidence="5" key="1">
    <citation type="journal article" date="2019" name="Genome Announc.">
        <title>Draft Genome Sequence of Pseudoalteromonas piscicida Strain 36Y ROTHPW, an Hypersaline Seawater Isolate from the South Coast of Sonora, Mexico.</title>
        <authorList>
            <person name="Sanchez-Diaz R."/>
            <person name="Molina-Garza Z.J."/>
            <person name="Cruz-Suarez L.E."/>
            <person name="Selvin J."/>
            <person name="Kiran G.S."/>
            <person name="Ibarra-Gamez J.C."/>
            <person name="Gomez-Gil B."/>
            <person name="Galaviz-Silva L."/>
        </authorList>
    </citation>
    <scope>NUCLEOTIDE SEQUENCE [LARGE SCALE GENOMIC DNA]</scope>
    <source>
        <strain evidence="5">36Y_RITHPW</strain>
    </source>
</reference>
<feature type="domain" description="DUF2786" evidence="2">
    <location>
        <begin position="12"/>
        <end position="50"/>
    </location>
</feature>
<dbReference type="PIRSF" id="PIRSF028111">
    <property type="entry name" value="UCP028111"/>
    <property type="match status" value="1"/>
</dbReference>
<dbReference type="Pfam" id="PF23771">
    <property type="entry name" value="DUF7168"/>
    <property type="match status" value="1"/>
</dbReference>
<dbReference type="InterPro" id="IPR016868">
    <property type="entry name" value="Phage_B3_Orf5"/>
</dbReference>
<sequence length="232" mass="26198">MKFSRWCLVDKRILDKIKKCLALAKSATNENEAAAAMRSAQALMEKHRISAEDVGFSDIDERRTTCGANRLVKYQAMFINLIERAFGVDAFINQNFCASSDIHFIGIAPQPELASYCWDVMWAKLKADRTAYVKQQSNRCKRSTKIARGDRFAEGWVIAVHQQVTQFARTDNENQLIEAYKVRHYPDLARSNGTARGKKANVGNAISDGFRAGKEHSIHRPVSGESQRKLTQ</sequence>
<dbReference type="Proteomes" id="UP000228621">
    <property type="component" value="Unassembled WGS sequence"/>
</dbReference>
<dbReference type="InterPro" id="IPR024498">
    <property type="entry name" value="DUF2786"/>
</dbReference>
<proteinExistence type="predicted"/>
<evidence type="ECO:0000259" key="2">
    <source>
        <dbReference type="Pfam" id="PF10979"/>
    </source>
</evidence>
<dbReference type="Pfam" id="PF10979">
    <property type="entry name" value="DUF2786"/>
    <property type="match status" value="1"/>
</dbReference>
<dbReference type="OrthoDB" id="7275531at2"/>
<evidence type="ECO:0000259" key="3">
    <source>
        <dbReference type="Pfam" id="PF23771"/>
    </source>
</evidence>
<name>A0A2A5JJ98_PSEO7</name>
<protein>
    <submittedName>
        <fullName evidence="4">Uncharacterized protein</fullName>
    </submittedName>
</protein>
<evidence type="ECO:0000313" key="4">
    <source>
        <dbReference type="EMBL" id="PCK29528.1"/>
    </source>
</evidence>
<evidence type="ECO:0000256" key="1">
    <source>
        <dbReference type="SAM" id="MobiDB-lite"/>
    </source>
</evidence>
<gene>
    <name evidence="4" type="ORF">CEX98_22635</name>
</gene>
<keyword evidence="5" id="KW-1185">Reference proteome</keyword>
<organism evidence="4 5">
    <name type="scientific">Pseudoalteromonas piscicida</name>
    <dbReference type="NCBI Taxonomy" id="43662"/>
    <lineage>
        <taxon>Bacteria</taxon>
        <taxon>Pseudomonadati</taxon>
        <taxon>Pseudomonadota</taxon>
        <taxon>Gammaproteobacteria</taxon>
        <taxon>Alteromonadales</taxon>
        <taxon>Pseudoalteromonadaceae</taxon>
        <taxon>Pseudoalteromonas</taxon>
    </lineage>
</organism>
<feature type="region of interest" description="Disordered" evidence="1">
    <location>
        <begin position="210"/>
        <end position="232"/>
    </location>
</feature>
<dbReference type="InterPro" id="IPR055592">
    <property type="entry name" value="DUF7168"/>
</dbReference>
<dbReference type="EMBL" id="NKHF01000208">
    <property type="protein sequence ID" value="PCK29528.1"/>
    <property type="molecule type" value="Genomic_DNA"/>
</dbReference>
<comment type="caution">
    <text evidence="4">The sequence shown here is derived from an EMBL/GenBank/DDBJ whole genome shotgun (WGS) entry which is preliminary data.</text>
</comment>
<accession>A0A2A5JJ98</accession>
<evidence type="ECO:0000313" key="5">
    <source>
        <dbReference type="Proteomes" id="UP000228621"/>
    </source>
</evidence>
<dbReference type="AlphaFoldDB" id="A0A2A5JJ98"/>
<feature type="domain" description="DUF7168" evidence="3">
    <location>
        <begin position="53"/>
        <end position="190"/>
    </location>
</feature>